<evidence type="ECO:0000313" key="2">
    <source>
        <dbReference type="EMBL" id="MBX30061.1"/>
    </source>
</evidence>
<keyword evidence="1" id="KW-0812">Transmembrane</keyword>
<evidence type="ECO:0000256" key="1">
    <source>
        <dbReference type="SAM" id="Phobius"/>
    </source>
</evidence>
<accession>A0A2P2MIL3</accession>
<dbReference type="AlphaFoldDB" id="A0A2P2MIL3"/>
<keyword evidence="1" id="KW-0472">Membrane</keyword>
<proteinExistence type="predicted"/>
<keyword evidence="1" id="KW-1133">Transmembrane helix</keyword>
<reference evidence="2" key="1">
    <citation type="submission" date="2018-02" db="EMBL/GenBank/DDBJ databases">
        <title>Rhizophora mucronata_Transcriptome.</title>
        <authorList>
            <person name="Meera S.P."/>
            <person name="Sreeshan A."/>
            <person name="Augustine A."/>
        </authorList>
    </citation>
    <scope>NUCLEOTIDE SEQUENCE</scope>
    <source>
        <tissue evidence="2">Leaf</tissue>
    </source>
</reference>
<name>A0A2P2MIL3_RHIMU</name>
<sequence length="78" mass="9055">MIIKHLSAVNPTPLGHQFSQIYYKTHSQFLYLFFFFFLSAVNFGVFFLALCFNLSNGKNRWGSPGRWGQKPRGDHLLV</sequence>
<dbReference type="EMBL" id="GGEC01049577">
    <property type="protein sequence ID" value="MBX30061.1"/>
    <property type="molecule type" value="Transcribed_RNA"/>
</dbReference>
<protein>
    <submittedName>
        <fullName evidence="2">Uncharacterized protein</fullName>
    </submittedName>
</protein>
<feature type="transmembrane region" description="Helical" evidence="1">
    <location>
        <begin position="29"/>
        <end position="52"/>
    </location>
</feature>
<organism evidence="2">
    <name type="scientific">Rhizophora mucronata</name>
    <name type="common">Asiatic mangrove</name>
    <dbReference type="NCBI Taxonomy" id="61149"/>
    <lineage>
        <taxon>Eukaryota</taxon>
        <taxon>Viridiplantae</taxon>
        <taxon>Streptophyta</taxon>
        <taxon>Embryophyta</taxon>
        <taxon>Tracheophyta</taxon>
        <taxon>Spermatophyta</taxon>
        <taxon>Magnoliopsida</taxon>
        <taxon>eudicotyledons</taxon>
        <taxon>Gunneridae</taxon>
        <taxon>Pentapetalae</taxon>
        <taxon>rosids</taxon>
        <taxon>fabids</taxon>
        <taxon>Malpighiales</taxon>
        <taxon>Rhizophoraceae</taxon>
        <taxon>Rhizophora</taxon>
    </lineage>
</organism>